<dbReference type="EMBL" id="CP013187">
    <property type="protein sequence ID" value="ALO42184.1"/>
    <property type="molecule type" value="Genomic_DNA"/>
</dbReference>
<feature type="coiled-coil region" evidence="5">
    <location>
        <begin position="615"/>
        <end position="642"/>
    </location>
</feature>
<evidence type="ECO:0000259" key="8">
    <source>
        <dbReference type="PROSITE" id="PS50885"/>
    </source>
</evidence>
<dbReference type="Gene3D" id="1.10.287.950">
    <property type="entry name" value="Methyl-accepting chemotaxis protein"/>
    <property type="match status" value="1"/>
</dbReference>
<dbReference type="CDD" id="cd11386">
    <property type="entry name" value="MCP_signal"/>
    <property type="match status" value="1"/>
</dbReference>
<dbReference type="SMART" id="SM00304">
    <property type="entry name" value="HAMP"/>
    <property type="match status" value="3"/>
</dbReference>
<feature type="transmembrane region" description="Helical" evidence="6">
    <location>
        <begin position="46"/>
        <end position="66"/>
    </location>
</feature>
<dbReference type="InterPro" id="IPR051310">
    <property type="entry name" value="MCP_chemotaxis"/>
</dbReference>
<evidence type="ECO:0000256" key="3">
    <source>
        <dbReference type="ARBA" id="ARBA00029447"/>
    </source>
</evidence>
<evidence type="ECO:0008006" key="11">
    <source>
        <dbReference type="Google" id="ProtNLM"/>
    </source>
</evidence>
<dbReference type="Pfam" id="PF08376">
    <property type="entry name" value="NIT"/>
    <property type="match status" value="1"/>
</dbReference>
<evidence type="ECO:0000256" key="5">
    <source>
        <dbReference type="SAM" id="Coils"/>
    </source>
</evidence>
<dbReference type="PANTHER" id="PTHR43531">
    <property type="entry name" value="PROTEIN ICFG"/>
    <property type="match status" value="1"/>
</dbReference>
<dbReference type="Pfam" id="PF00672">
    <property type="entry name" value="HAMP"/>
    <property type="match status" value="1"/>
</dbReference>
<keyword evidence="6" id="KW-1133">Transmembrane helix</keyword>
<feature type="domain" description="HAMP" evidence="8">
    <location>
        <begin position="499"/>
        <end position="551"/>
    </location>
</feature>
<dbReference type="PATRIC" id="fig|161398.10.peg.1707"/>
<evidence type="ECO:0000259" key="7">
    <source>
        <dbReference type="PROSITE" id="PS50111"/>
    </source>
</evidence>
<evidence type="ECO:0000313" key="10">
    <source>
        <dbReference type="Proteomes" id="UP000061457"/>
    </source>
</evidence>
<dbReference type="PRINTS" id="PR00260">
    <property type="entry name" value="CHEMTRNSDUCR"/>
</dbReference>
<dbReference type="KEGG" id="pphe:PP2015_1682"/>
<evidence type="ECO:0000256" key="2">
    <source>
        <dbReference type="ARBA" id="ARBA00023224"/>
    </source>
</evidence>
<dbReference type="PANTHER" id="PTHR43531:SF11">
    <property type="entry name" value="METHYL-ACCEPTING CHEMOTAXIS PROTEIN 3"/>
    <property type="match status" value="1"/>
</dbReference>
<dbReference type="InterPro" id="IPR004089">
    <property type="entry name" value="MCPsignal_dom"/>
</dbReference>
<comment type="similarity">
    <text evidence="3">Belongs to the methyl-accepting chemotaxis (MCP) protein family.</text>
</comment>
<dbReference type="STRING" id="161398.PP2015_1682"/>
<evidence type="ECO:0000256" key="1">
    <source>
        <dbReference type="ARBA" id="ARBA00022500"/>
    </source>
</evidence>
<proteinExistence type="inferred from homology"/>
<keyword evidence="1" id="KW-0145">Chemotaxis</keyword>
<evidence type="ECO:0000256" key="4">
    <source>
        <dbReference type="PROSITE-ProRule" id="PRU00284"/>
    </source>
</evidence>
<dbReference type="GO" id="GO:0006935">
    <property type="term" value="P:chemotaxis"/>
    <property type="evidence" value="ECO:0007669"/>
    <property type="project" value="UniProtKB-KW"/>
</dbReference>
<feature type="coiled-coil region" evidence="5">
    <location>
        <begin position="911"/>
        <end position="970"/>
    </location>
</feature>
<organism evidence="9 10">
    <name type="scientific">Pseudoalteromonas phenolica</name>
    <dbReference type="NCBI Taxonomy" id="161398"/>
    <lineage>
        <taxon>Bacteria</taxon>
        <taxon>Pseudomonadati</taxon>
        <taxon>Pseudomonadota</taxon>
        <taxon>Gammaproteobacteria</taxon>
        <taxon>Alteromonadales</taxon>
        <taxon>Pseudoalteromonadaceae</taxon>
        <taxon>Pseudoalteromonas</taxon>
    </lineage>
</organism>
<accession>A0A0S2K226</accession>
<evidence type="ECO:0000256" key="6">
    <source>
        <dbReference type="SAM" id="Phobius"/>
    </source>
</evidence>
<dbReference type="AlphaFoldDB" id="A0A0S2K226"/>
<feature type="domain" description="HAMP" evidence="8">
    <location>
        <begin position="366"/>
        <end position="419"/>
    </location>
</feature>
<dbReference type="GO" id="GO:0016020">
    <property type="term" value="C:membrane"/>
    <property type="evidence" value="ECO:0007669"/>
    <property type="project" value="InterPro"/>
</dbReference>
<gene>
    <name evidence="9" type="ORF">PP2015_1682</name>
</gene>
<reference evidence="9 10" key="1">
    <citation type="submission" date="2015-11" db="EMBL/GenBank/DDBJ databases">
        <authorList>
            <person name="Zhang Y."/>
            <person name="Guo Z."/>
        </authorList>
    </citation>
    <scope>NUCLEOTIDE SEQUENCE [LARGE SCALE GENOMIC DNA]</scope>
    <source>
        <strain evidence="9 10">KCTC 12086</strain>
    </source>
</reference>
<feature type="domain" description="Methyl-accepting transducer" evidence="7">
    <location>
        <begin position="781"/>
        <end position="1010"/>
    </location>
</feature>
<keyword evidence="2 4" id="KW-0807">Transducer</keyword>
<dbReference type="Pfam" id="PF00015">
    <property type="entry name" value="MCPsignal"/>
    <property type="match status" value="1"/>
</dbReference>
<keyword evidence="10" id="KW-1185">Reference proteome</keyword>
<dbReference type="GO" id="GO:0007165">
    <property type="term" value="P:signal transduction"/>
    <property type="evidence" value="ECO:0007669"/>
    <property type="project" value="UniProtKB-KW"/>
</dbReference>
<keyword evidence="6" id="KW-0472">Membrane</keyword>
<protein>
    <recommendedName>
        <fullName evidence="11">Methyl-accepting chemotaxis protein</fullName>
    </recommendedName>
</protein>
<dbReference type="Pfam" id="PF18947">
    <property type="entry name" value="HAMP_2"/>
    <property type="match status" value="1"/>
</dbReference>
<dbReference type="InterPro" id="IPR013587">
    <property type="entry name" value="Nitrate/nitrite_sensing"/>
</dbReference>
<keyword evidence="6" id="KW-0812">Transmembrane</keyword>
<dbReference type="InterPro" id="IPR003660">
    <property type="entry name" value="HAMP_dom"/>
</dbReference>
<dbReference type="PROSITE" id="PS50885">
    <property type="entry name" value="HAMP"/>
    <property type="match status" value="2"/>
</dbReference>
<evidence type="ECO:0000313" key="9">
    <source>
        <dbReference type="EMBL" id="ALO42184.1"/>
    </source>
</evidence>
<sequence length="1028" mass="114990">MQGLFFTQFFSNFLSCLLSFNYISSLYGLIVMFDGLIRSLKIKTKITLLSLIPTLFVVLSFFYLVFSQYFSFQESNRLERYVKAVSVLDQTAHNFAVERGLTAGYLASGGKGKARLTEQRKKADKAKQELKILVDKELDYFPKSTQLIMNDLLQHFKSLQEIRKKVDLRERQSGAFDFYSEINKYALDAASTFSNYIDDSDATKSMKSLIAILWMKERAGQERGLLNGVFNRGTISLTQLSNLALFQNDQLKQIDFIKQLLDPNLYQSQFSSLDNLNKEVEPYRLFVYERLNNGNLNFTGRDNSNWFVDASSRIKSIKNIADKKSKFISDYAHASKTKALSFLIIAFIACLVIVYLMTTFASKVAKSLNNGLLNLSNIINQVNRDFDFSRSISTDLNDELGQATRSFNGFLNELNSVNKEIQSVMKCVTHGDFSQRVNYPCKGDMLLLKQGINNSSNTLQNTMDALDEIMSGLSKGDFTVRMSASVKGPLRAKVDSSIETIDAAIKEIASCMTQLQNGNFSGRILSEQKGALNDLKVSFNSSMTSLENAMNEISDSLVSQKDGEFNKRIKGSYNGRLLQLKNTFNESSENIEKFVGDIEKLFLQLQRGEYSSRIKSKYKGRLEALQNNVNKSLEKLEGAILNIVQVSVHQSEGELSSRVVGEYSGHLAKLQRAMNLSSDRIEEILNELASVVENIKIGRFDKQIQGDMHGQYAVLKADMNEMLALLNDAMDEIQVSSELQQQGALYHQIDKSFPGDLNKICSAINASSSELKSVFSDINNSAEHTLALCSDQMQFASDISKRSTEQAVALEEIAASMEQMSSSVNETAEQSLIVTKQMQDSKEIAEDAMEVMKDSLEVVQSMRDSSREIAQITIMIDEIAFQTNLLALNASVEAARAGEQGKGFSVVASEVRELAQRSADAAKKIKELVSENIDKVELSFNSSQDSHIRLESILANISEANTMMNNLNDATMQQSASITEVNSAVGNLDRSTQQNTSMLEQMSQDMSKLEGSTIDVSDRLKFFKLRKD</sequence>
<dbReference type="GO" id="GO:0004888">
    <property type="term" value="F:transmembrane signaling receptor activity"/>
    <property type="evidence" value="ECO:0007669"/>
    <property type="project" value="InterPro"/>
</dbReference>
<name>A0A0S2K226_9GAMM</name>
<dbReference type="Gene3D" id="1.20.120.1530">
    <property type="match status" value="2"/>
</dbReference>
<keyword evidence="5" id="KW-0175">Coiled coil</keyword>
<dbReference type="InterPro" id="IPR004090">
    <property type="entry name" value="Chemotax_Me-accpt_rcpt"/>
</dbReference>
<dbReference type="SUPFAM" id="SSF58104">
    <property type="entry name" value="Methyl-accepting chemotaxis protein (MCP) signaling domain"/>
    <property type="match status" value="1"/>
</dbReference>
<dbReference type="Proteomes" id="UP000061457">
    <property type="component" value="Chromosome I"/>
</dbReference>
<feature type="transmembrane region" description="Helical" evidence="6">
    <location>
        <begin position="339"/>
        <end position="358"/>
    </location>
</feature>
<dbReference type="SMART" id="SM00283">
    <property type="entry name" value="MA"/>
    <property type="match status" value="1"/>
</dbReference>
<dbReference type="OrthoDB" id="9766423at2"/>
<feature type="transmembrane region" description="Helical" evidence="6">
    <location>
        <begin position="12"/>
        <end position="34"/>
    </location>
</feature>
<dbReference type="PROSITE" id="PS50111">
    <property type="entry name" value="CHEMOTAXIS_TRANSDUC_2"/>
    <property type="match status" value="1"/>
</dbReference>